<keyword evidence="1" id="KW-0175">Coiled coil</keyword>
<reference evidence="2" key="1">
    <citation type="submission" date="2022-08" db="EMBL/GenBank/DDBJ databases">
        <title>Novel sulphate-reducing endosymbionts in the free-living metamonad Anaeramoeba.</title>
        <authorList>
            <person name="Jerlstrom-Hultqvist J."/>
            <person name="Cepicka I."/>
            <person name="Gallot-Lavallee L."/>
            <person name="Salas-Leiva D."/>
            <person name="Curtis B.A."/>
            <person name="Zahonova K."/>
            <person name="Pipaliya S."/>
            <person name="Dacks J."/>
            <person name="Roger A.J."/>
        </authorList>
    </citation>
    <scope>NUCLEOTIDE SEQUENCE</scope>
    <source>
        <strain evidence="2">Busselton2</strain>
    </source>
</reference>
<gene>
    <name evidence="2" type="ORF">M0812_24522</name>
</gene>
<evidence type="ECO:0000313" key="2">
    <source>
        <dbReference type="EMBL" id="KAJ3429181.1"/>
    </source>
</evidence>
<accession>A0AAV7YH48</accession>
<sequence>MVSEKKKILFHQLYQINLNEFDINLLLKFLLSLLITFLKKNILTDKTQLQFLLIIKFFIKSLEFDELNIQLKKEILIILKNEIQKLKKITNYNFINLPISNNSNFPNKKNDNVVGDKDGARDGKFLNHEKNKKEIINENFEKFPFLKFKNSESSPLTKKYNFICKKLKNKKLKNLLTTNDMKAKIEKQTKILGNQKIELKRQKKIIKRKRAELIENRHNLKLLKEKYLIKKREFKEKKIQILLEKKNNNLKVGETIDELKSQLLIENQVEENLEDEKDLIVTKKLKLKKIQKKLYLKKKKILKEKKFIREEKKKLKKKMDLILKKIQEIDK</sequence>
<comment type="caution">
    <text evidence="2">The sequence shown here is derived from an EMBL/GenBank/DDBJ whole genome shotgun (WGS) entry which is preliminary data.</text>
</comment>
<dbReference type="Proteomes" id="UP001146793">
    <property type="component" value="Unassembled WGS sequence"/>
</dbReference>
<dbReference type="EMBL" id="JANTQA010000057">
    <property type="protein sequence ID" value="KAJ3429181.1"/>
    <property type="molecule type" value="Genomic_DNA"/>
</dbReference>
<evidence type="ECO:0000313" key="3">
    <source>
        <dbReference type="Proteomes" id="UP001146793"/>
    </source>
</evidence>
<organism evidence="2 3">
    <name type="scientific">Anaeramoeba flamelloides</name>
    <dbReference type="NCBI Taxonomy" id="1746091"/>
    <lineage>
        <taxon>Eukaryota</taxon>
        <taxon>Metamonada</taxon>
        <taxon>Anaeramoebidae</taxon>
        <taxon>Anaeramoeba</taxon>
    </lineage>
</organism>
<name>A0AAV7YH48_9EUKA</name>
<evidence type="ECO:0000256" key="1">
    <source>
        <dbReference type="SAM" id="Coils"/>
    </source>
</evidence>
<feature type="coiled-coil region" evidence="1">
    <location>
        <begin position="196"/>
        <end position="226"/>
    </location>
</feature>
<proteinExistence type="predicted"/>
<protein>
    <submittedName>
        <fullName evidence="2">Uncharacterized protein</fullName>
    </submittedName>
</protein>
<dbReference type="AlphaFoldDB" id="A0AAV7YH48"/>
<feature type="coiled-coil region" evidence="1">
    <location>
        <begin position="256"/>
        <end position="325"/>
    </location>
</feature>